<sequence>MQALATFPPDLSVTDLLAVKLPGITEKLSNNFRKTKGWFSTDLPNCDPLTSLWSLKSTPSISLLRELEHDFPQEWLNGAKSVLHPFNNSLRLPLFALGFFRKIHDLREGQEKWSESVEWARDEVPEADLGIFDTISWNTVHSGALDGQLDWTRLVADEWLSGGIIDEMMVDIQSRVAAIPLHAEITVAPLAFQRAIIALSINKNPSKYTLRLLDGYKKLVEAGKPRLYFPLHINNNHWIAFVIDFARKVFGYGDSLGRKKSGSAFTPHLRKWLDAAFPDVKFQNLGGALLSHANQKDYVHCGIYTGKVIQMRKRLTG</sequence>
<accession>A0AAD7MB79</accession>
<dbReference type="Proteomes" id="UP001221757">
    <property type="component" value="Unassembled WGS sequence"/>
</dbReference>
<dbReference type="GO" id="GO:0006508">
    <property type="term" value="P:proteolysis"/>
    <property type="evidence" value="ECO:0007669"/>
    <property type="project" value="UniProtKB-KW"/>
</dbReference>
<evidence type="ECO:0000256" key="2">
    <source>
        <dbReference type="ARBA" id="ARBA00022670"/>
    </source>
</evidence>
<evidence type="ECO:0000313" key="6">
    <source>
        <dbReference type="Proteomes" id="UP001221757"/>
    </source>
</evidence>
<evidence type="ECO:0000259" key="4">
    <source>
        <dbReference type="PROSITE" id="PS50600"/>
    </source>
</evidence>
<gene>
    <name evidence="5" type="ORF">B0H17DRAFT_1191367</name>
</gene>
<dbReference type="Pfam" id="PF02902">
    <property type="entry name" value="Peptidase_C48"/>
    <property type="match status" value="1"/>
</dbReference>
<dbReference type="PROSITE" id="PS50600">
    <property type="entry name" value="ULP_PROTEASE"/>
    <property type="match status" value="1"/>
</dbReference>
<dbReference type="GO" id="GO:0008234">
    <property type="term" value="F:cysteine-type peptidase activity"/>
    <property type="evidence" value="ECO:0007669"/>
    <property type="project" value="InterPro"/>
</dbReference>
<protein>
    <recommendedName>
        <fullName evidence="4">Ubiquitin-like protease family profile domain-containing protein</fullName>
    </recommendedName>
</protein>
<comment type="caution">
    <text evidence="5">The sequence shown here is derived from an EMBL/GenBank/DDBJ whole genome shotgun (WGS) entry which is preliminary data.</text>
</comment>
<dbReference type="InterPro" id="IPR003653">
    <property type="entry name" value="Peptidase_C48_C"/>
</dbReference>
<keyword evidence="3" id="KW-0378">Hydrolase</keyword>
<dbReference type="EMBL" id="JARKIE010000003">
    <property type="protein sequence ID" value="KAJ7708872.1"/>
    <property type="molecule type" value="Genomic_DNA"/>
</dbReference>
<keyword evidence="2" id="KW-0645">Protease</keyword>
<dbReference type="GO" id="GO:0019783">
    <property type="term" value="F:ubiquitin-like protein peptidase activity"/>
    <property type="evidence" value="ECO:0007669"/>
    <property type="project" value="UniProtKB-ARBA"/>
</dbReference>
<name>A0AAD7MB79_MYCRO</name>
<organism evidence="5 6">
    <name type="scientific">Mycena rosella</name>
    <name type="common">Pink bonnet</name>
    <name type="synonym">Agaricus rosellus</name>
    <dbReference type="NCBI Taxonomy" id="1033263"/>
    <lineage>
        <taxon>Eukaryota</taxon>
        <taxon>Fungi</taxon>
        <taxon>Dikarya</taxon>
        <taxon>Basidiomycota</taxon>
        <taxon>Agaricomycotina</taxon>
        <taxon>Agaricomycetes</taxon>
        <taxon>Agaricomycetidae</taxon>
        <taxon>Agaricales</taxon>
        <taxon>Marasmiineae</taxon>
        <taxon>Mycenaceae</taxon>
        <taxon>Mycena</taxon>
    </lineage>
</organism>
<dbReference type="SUPFAM" id="SSF54001">
    <property type="entry name" value="Cysteine proteinases"/>
    <property type="match status" value="1"/>
</dbReference>
<dbReference type="Gene3D" id="3.40.395.10">
    <property type="entry name" value="Adenoviral Proteinase, Chain A"/>
    <property type="match status" value="1"/>
</dbReference>
<dbReference type="AlphaFoldDB" id="A0AAD7MB79"/>
<comment type="similarity">
    <text evidence="1">Belongs to the peptidase C48 family.</text>
</comment>
<evidence type="ECO:0000256" key="3">
    <source>
        <dbReference type="ARBA" id="ARBA00022801"/>
    </source>
</evidence>
<feature type="domain" description="Ubiquitin-like protease family profile" evidence="4">
    <location>
        <begin position="144"/>
        <end position="312"/>
    </location>
</feature>
<keyword evidence="6" id="KW-1185">Reference proteome</keyword>
<dbReference type="InterPro" id="IPR038765">
    <property type="entry name" value="Papain-like_cys_pep_sf"/>
</dbReference>
<evidence type="ECO:0000313" key="5">
    <source>
        <dbReference type="EMBL" id="KAJ7708872.1"/>
    </source>
</evidence>
<proteinExistence type="inferred from homology"/>
<reference evidence="5" key="1">
    <citation type="submission" date="2023-03" db="EMBL/GenBank/DDBJ databases">
        <title>Massive genome expansion in bonnet fungi (Mycena s.s.) driven by repeated elements and novel gene families across ecological guilds.</title>
        <authorList>
            <consortium name="Lawrence Berkeley National Laboratory"/>
            <person name="Harder C.B."/>
            <person name="Miyauchi S."/>
            <person name="Viragh M."/>
            <person name="Kuo A."/>
            <person name="Thoen E."/>
            <person name="Andreopoulos B."/>
            <person name="Lu D."/>
            <person name="Skrede I."/>
            <person name="Drula E."/>
            <person name="Henrissat B."/>
            <person name="Morin E."/>
            <person name="Kohler A."/>
            <person name="Barry K."/>
            <person name="LaButti K."/>
            <person name="Morin E."/>
            <person name="Salamov A."/>
            <person name="Lipzen A."/>
            <person name="Mereny Z."/>
            <person name="Hegedus B."/>
            <person name="Baldrian P."/>
            <person name="Stursova M."/>
            <person name="Weitz H."/>
            <person name="Taylor A."/>
            <person name="Grigoriev I.V."/>
            <person name="Nagy L.G."/>
            <person name="Martin F."/>
            <person name="Kauserud H."/>
        </authorList>
    </citation>
    <scope>NUCLEOTIDE SEQUENCE</scope>
    <source>
        <strain evidence="5">CBHHK067</strain>
    </source>
</reference>
<evidence type="ECO:0000256" key="1">
    <source>
        <dbReference type="ARBA" id="ARBA00005234"/>
    </source>
</evidence>